<dbReference type="WBParaSite" id="L893_g15301.t1">
    <property type="protein sequence ID" value="L893_g15301.t1"/>
    <property type="gene ID" value="L893_g15301"/>
</dbReference>
<accession>A0A1I7YDS7</accession>
<evidence type="ECO:0000313" key="2">
    <source>
        <dbReference type="WBParaSite" id="L893_g15301.t1"/>
    </source>
</evidence>
<dbReference type="Proteomes" id="UP000095287">
    <property type="component" value="Unplaced"/>
</dbReference>
<dbReference type="AlphaFoldDB" id="A0A1I7YDS7"/>
<protein>
    <submittedName>
        <fullName evidence="2">Alternative protein</fullName>
    </submittedName>
</protein>
<organism evidence="1 2">
    <name type="scientific">Steinernema glaseri</name>
    <dbReference type="NCBI Taxonomy" id="37863"/>
    <lineage>
        <taxon>Eukaryota</taxon>
        <taxon>Metazoa</taxon>
        <taxon>Ecdysozoa</taxon>
        <taxon>Nematoda</taxon>
        <taxon>Chromadorea</taxon>
        <taxon>Rhabditida</taxon>
        <taxon>Tylenchina</taxon>
        <taxon>Panagrolaimomorpha</taxon>
        <taxon>Strongyloidoidea</taxon>
        <taxon>Steinernematidae</taxon>
        <taxon>Steinernema</taxon>
    </lineage>
</organism>
<keyword evidence="1" id="KW-1185">Reference proteome</keyword>
<name>A0A1I7YDS7_9BILA</name>
<proteinExistence type="predicted"/>
<sequence length="43" mass="4570">MPSATPSLPKPKAITPMPPSTMAMMVTILIRANQNSNSPKAFT</sequence>
<evidence type="ECO:0000313" key="1">
    <source>
        <dbReference type="Proteomes" id="UP000095287"/>
    </source>
</evidence>
<reference evidence="2" key="1">
    <citation type="submission" date="2016-11" db="UniProtKB">
        <authorList>
            <consortium name="WormBaseParasite"/>
        </authorList>
    </citation>
    <scope>IDENTIFICATION</scope>
</reference>